<accession>A0A9D2HTS6</accession>
<keyword evidence="1" id="KW-0472">Membrane</keyword>
<dbReference type="Proteomes" id="UP000823862">
    <property type="component" value="Unassembled WGS sequence"/>
</dbReference>
<dbReference type="GO" id="GO:0004180">
    <property type="term" value="F:carboxypeptidase activity"/>
    <property type="evidence" value="ECO:0007669"/>
    <property type="project" value="UniProtKB-KW"/>
</dbReference>
<keyword evidence="1" id="KW-1133">Transmembrane helix</keyword>
<evidence type="ECO:0000313" key="3">
    <source>
        <dbReference type="Proteomes" id="UP000823862"/>
    </source>
</evidence>
<protein>
    <submittedName>
        <fullName evidence="2">Carboxypeptidase-like regulatory domain-containing protein</fullName>
    </submittedName>
</protein>
<reference evidence="2" key="1">
    <citation type="journal article" date="2021" name="PeerJ">
        <title>Extensive microbial diversity within the chicken gut microbiome revealed by metagenomics and culture.</title>
        <authorList>
            <person name="Gilroy R."/>
            <person name="Ravi A."/>
            <person name="Getino M."/>
            <person name="Pursley I."/>
            <person name="Horton D.L."/>
            <person name="Alikhan N.F."/>
            <person name="Baker D."/>
            <person name="Gharbi K."/>
            <person name="Hall N."/>
            <person name="Watson M."/>
            <person name="Adriaenssens E.M."/>
            <person name="Foster-Nyarko E."/>
            <person name="Jarju S."/>
            <person name="Secka A."/>
            <person name="Antonio M."/>
            <person name="Oren A."/>
            <person name="Chaudhuri R.R."/>
            <person name="La Ragione R."/>
            <person name="Hildebrand F."/>
            <person name="Pallen M.J."/>
        </authorList>
    </citation>
    <scope>NUCLEOTIDE SEQUENCE</scope>
    <source>
        <strain evidence="2">ChiHjej12B11-9795</strain>
    </source>
</reference>
<proteinExistence type="predicted"/>
<evidence type="ECO:0000256" key="1">
    <source>
        <dbReference type="SAM" id="Phobius"/>
    </source>
</evidence>
<gene>
    <name evidence="2" type="ORF">H9950_01185</name>
</gene>
<dbReference type="SUPFAM" id="SSF56935">
    <property type="entry name" value="Porins"/>
    <property type="match status" value="1"/>
</dbReference>
<keyword evidence="2" id="KW-0645">Protease</keyword>
<dbReference type="EMBL" id="DWZI01000004">
    <property type="protein sequence ID" value="HJA84810.1"/>
    <property type="molecule type" value="Genomic_DNA"/>
</dbReference>
<dbReference type="AlphaFoldDB" id="A0A9D2HTS6"/>
<name>A0A9D2HTS6_9BACE</name>
<evidence type="ECO:0000313" key="2">
    <source>
        <dbReference type="EMBL" id="HJA84810.1"/>
    </source>
</evidence>
<sequence length="900" mass="101281">MKQNLISYREKKQAGTGLCSGWKAAVMGLCLLMGAVGIRAQSLFTGRVTDEAGHPFAVNVSLRLPGSALVKAFTSTDGAGNYRLQYAGAEDSVVIVVSGLQVGKNERVVRNVSQRLDFVLEEKSILLKTVSVKAQKIRQDNDTLNYLVSSFADQSDRVIGDVLKKMPGIEVDENGGISYNGKAISHFYVEGMDLLQGRYGLATQNLPNKAVSVVQVLKNHQPVKVLKDKVFTDAVSINLKLQDDAKGVFTASALAGAGYQPALWTAELVGMMFGKKYQTMTVYKGNNTGDDVQQEFRSKYGSGQMTASNTLLRVQTPSAPEVSTKRYFQNHSHAVSTNHLLKLKNGGEWSTGVMYYNDRIDREGRSLTEQYLPGGDRIVVDENLRSTNHIHNLEVASNMMINNDQKYLNNKLAVRANWNEDEGTGTVVSNVNAGNRTVNQRLERPSLSLSDRLNLTRAVGANTYTLNAGIGYSEVPHTLSIAPVDYWDDLPVNSLEQDFTLRHLAFNLGLSWGLKAGKLSMYYLLYGSGSLQNMDTELGSREPGGDAYFADPIWRNDLWYNTWQGGLNQFYSYKSGDFRIELSLPVSYQRLCVDDRLAADKKTYNKPLVSPSMSMYYTLGNWDFKLYGRYTYDFGDLYSTYRGYVMEGYRNLLRNSVDDLPETREARAGGSISYNDAFSALFGSVSGEYMHGWRNLLYGFDYDGILRIRQILRQPTTLDSYTARFSLSKGLDFWNSTLQLKGWYLHSNSQGLIQGEVVDFLSDNVILGFKANLVPARWMSLDYSCDWQWSQSHTATDNSSFSAVKSVVQEMHLKFFPTKSLTLDMGVEHQYTNLASTRHMVFGDFKVVWRNRFVDVELEANNLFNQKQYMRVFYSGADMYRYSCDLRPVSALVKIRYNFK</sequence>
<feature type="transmembrane region" description="Helical" evidence="1">
    <location>
        <begin position="21"/>
        <end position="40"/>
    </location>
</feature>
<keyword evidence="2" id="KW-0121">Carboxypeptidase</keyword>
<organism evidence="2 3">
    <name type="scientific">Candidatus Bacteroides avicola</name>
    <dbReference type="NCBI Taxonomy" id="2838468"/>
    <lineage>
        <taxon>Bacteria</taxon>
        <taxon>Pseudomonadati</taxon>
        <taxon>Bacteroidota</taxon>
        <taxon>Bacteroidia</taxon>
        <taxon>Bacteroidales</taxon>
        <taxon>Bacteroidaceae</taxon>
        <taxon>Bacteroides</taxon>
    </lineage>
</organism>
<keyword evidence="1" id="KW-0812">Transmembrane</keyword>
<keyword evidence="2" id="KW-0378">Hydrolase</keyword>
<reference evidence="2" key="2">
    <citation type="submission" date="2021-04" db="EMBL/GenBank/DDBJ databases">
        <authorList>
            <person name="Gilroy R."/>
        </authorList>
    </citation>
    <scope>NUCLEOTIDE SEQUENCE</scope>
    <source>
        <strain evidence="2">ChiHjej12B11-9795</strain>
    </source>
</reference>
<comment type="caution">
    <text evidence="2">The sequence shown here is derived from an EMBL/GenBank/DDBJ whole genome shotgun (WGS) entry which is preliminary data.</text>
</comment>